<protein>
    <submittedName>
        <fullName evidence="1">N-(5'-phosphoribosyl)anthranilate isomerase</fullName>
    </submittedName>
</protein>
<accession>A0A7X6H1L3</accession>
<dbReference type="Proteomes" id="UP000526408">
    <property type="component" value="Unassembled WGS sequence"/>
</dbReference>
<keyword evidence="1" id="KW-0413">Isomerase</keyword>
<dbReference type="GO" id="GO:0016853">
    <property type="term" value="F:isomerase activity"/>
    <property type="evidence" value="ECO:0007669"/>
    <property type="project" value="UniProtKB-KW"/>
</dbReference>
<name>A0A7X6H1L3_9RHOB</name>
<evidence type="ECO:0000313" key="2">
    <source>
        <dbReference type="Proteomes" id="UP000526408"/>
    </source>
</evidence>
<evidence type="ECO:0000313" key="1">
    <source>
        <dbReference type="EMBL" id="NKX46374.1"/>
    </source>
</evidence>
<gene>
    <name evidence="1" type="ORF">HCU73_17405</name>
</gene>
<organism evidence="1 2">
    <name type="scientific">Roseicyclus persicicus</name>
    <dbReference type="NCBI Taxonomy" id="2650661"/>
    <lineage>
        <taxon>Bacteria</taxon>
        <taxon>Pseudomonadati</taxon>
        <taxon>Pseudomonadota</taxon>
        <taxon>Alphaproteobacteria</taxon>
        <taxon>Rhodobacterales</taxon>
        <taxon>Roseobacteraceae</taxon>
        <taxon>Roseicyclus</taxon>
    </lineage>
</organism>
<sequence>MDDLFSIAPPYPPSLDAEAWLLHLFSSRAAREGGVVRRKTRDVERIVGWPRFRAELRRRGYRAFLNGGQVVVFCNAAPIRPLE</sequence>
<dbReference type="AlphaFoldDB" id="A0A7X6H1L3"/>
<keyword evidence="2" id="KW-1185">Reference proteome</keyword>
<dbReference type="RefSeq" id="WP_168624763.1">
    <property type="nucleotide sequence ID" value="NZ_JAAZQQ010000007.1"/>
</dbReference>
<reference evidence="1 2" key="1">
    <citation type="submission" date="2020-04" db="EMBL/GenBank/DDBJ databases">
        <authorList>
            <person name="Yoon J."/>
        </authorList>
    </citation>
    <scope>NUCLEOTIDE SEQUENCE [LARGE SCALE GENOMIC DNA]</scope>
    <source>
        <strain evidence="1 2">KMU-115</strain>
    </source>
</reference>
<dbReference type="EMBL" id="JAAZQQ010000007">
    <property type="protein sequence ID" value="NKX46374.1"/>
    <property type="molecule type" value="Genomic_DNA"/>
</dbReference>
<comment type="caution">
    <text evidence="1">The sequence shown here is derived from an EMBL/GenBank/DDBJ whole genome shotgun (WGS) entry which is preliminary data.</text>
</comment>
<proteinExistence type="predicted"/>